<name>A0A4S9D153_AURPU</name>
<feature type="compositionally biased region" description="Pro residues" evidence="1">
    <location>
        <begin position="675"/>
        <end position="686"/>
    </location>
</feature>
<dbReference type="AlphaFoldDB" id="A0A4S9D153"/>
<feature type="compositionally biased region" description="Low complexity" evidence="1">
    <location>
        <begin position="687"/>
        <end position="703"/>
    </location>
</feature>
<organism evidence="4">
    <name type="scientific">Aureobasidium pullulans</name>
    <name type="common">Black yeast</name>
    <name type="synonym">Pullularia pullulans</name>
    <dbReference type="NCBI Taxonomy" id="5580"/>
    <lineage>
        <taxon>Eukaryota</taxon>
        <taxon>Fungi</taxon>
        <taxon>Dikarya</taxon>
        <taxon>Ascomycota</taxon>
        <taxon>Pezizomycotina</taxon>
        <taxon>Dothideomycetes</taxon>
        <taxon>Dothideomycetidae</taxon>
        <taxon>Dothideales</taxon>
        <taxon>Saccotheciaceae</taxon>
        <taxon>Aureobasidium</taxon>
    </lineage>
</organism>
<evidence type="ECO:0000313" key="4">
    <source>
        <dbReference type="EMBL" id="THX13791.1"/>
    </source>
</evidence>
<dbReference type="EMBL" id="QZAS01000009">
    <property type="protein sequence ID" value="THX13791.1"/>
    <property type="molecule type" value="Genomic_DNA"/>
</dbReference>
<feature type="domain" description="Ketopantoate reductase N-terminal" evidence="2">
    <location>
        <begin position="15"/>
        <end position="172"/>
    </location>
</feature>
<dbReference type="InterPro" id="IPR008927">
    <property type="entry name" value="6-PGluconate_DH-like_C_sf"/>
</dbReference>
<dbReference type="Gene3D" id="1.10.1040.10">
    <property type="entry name" value="N-(1-d-carboxylethyl)-l-norvaline Dehydrogenase, domain 2"/>
    <property type="match status" value="1"/>
</dbReference>
<dbReference type="FunFam" id="1.10.1040.10:FF:000017">
    <property type="entry name" value="2-dehydropantoate 2-reductase"/>
    <property type="match status" value="1"/>
</dbReference>
<evidence type="ECO:0000259" key="3">
    <source>
        <dbReference type="Pfam" id="PF08546"/>
    </source>
</evidence>
<feature type="compositionally biased region" description="Low complexity" evidence="1">
    <location>
        <begin position="773"/>
        <end position="788"/>
    </location>
</feature>
<dbReference type="InterPro" id="IPR051402">
    <property type="entry name" value="KPR-Related"/>
</dbReference>
<feature type="compositionally biased region" description="Gly residues" evidence="1">
    <location>
        <begin position="571"/>
        <end position="582"/>
    </location>
</feature>
<feature type="compositionally biased region" description="Pro residues" evidence="1">
    <location>
        <begin position="652"/>
        <end position="664"/>
    </location>
</feature>
<proteinExistence type="predicted"/>
<dbReference type="FunFam" id="3.40.50.720:FF:000424">
    <property type="entry name" value="Meiotically up-regulated gene 72 protein"/>
    <property type="match status" value="1"/>
</dbReference>
<feature type="compositionally biased region" description="Low complexity" evidence="1">
    <location>
        <begin position="379"/>
        <end position="391"/>
    </location>
</feature>
<dbReference type="InterPro" id="IPR013332">
    <property type="entry name" value="KPR_N"/>
</dbReference>
<dbReference type="Pfam" id="PF02558">
    <property type="entry name" value="ApbA"/>
    <property type="match status" value="1"/>
</dbReference>
<dbReference type="Pfam" id="PF08546">
    <property type="entry name" value="ApbA_C"/>
    <property type="match status" value="1"/>
</dbReference>
<gene>
    <name evidence="4" type="ORF">D6D13_03448</name>
</gene>
<feature type="compositionally biased region" description="Low complexity" evidence="1">
    <location>
        <begin position="352"/>
        <end position="373"/>
    </location>
</feature>
<dbReference type="GO" id="GO:0005737">
    <property type="term" value="C:cytoplasm"/>
    <property type="evidence" value="ECO:0007669"/>
    <property type="project" value="TreeGrafter"/>
</dbReference>
<evidence type="ECO:0008006" key="5">
    <source>
        <dbReference type="Google" id="ProtNLM"/>
    </source>
</evidence>
<reference evidence="4" key="1">
    <citation type="submission" date="2018-10" db="EMBL/GenBank/DDBJ databases">
        <title>Fifty Aureobasidium pullulans genomes reveal a recombining polyextremotolerant generalist.</title>
        <authorList>
            <person name="Gostincar C."/>
            <person name="Turk M."/>
            <person name="Zajc J."/>
            <person name="Gunde-Cimerman N."/>
        </authorList>
    </citation>
    <scope>NUCLEOTIDE SEQUENCE [LARGE SCALE GENOMIC DNA]</scope>
    <source>
        <strain evidence="4">EXF-10085</strain>
    </source>
</reference>
<sequence>MAADQARQEQQLTNILVVGGNAVSAFMSWRLSATNACDVTLVWKNGFENVSQYGLSFKSATFGNERFKPRQVVRTPEEAAKTSRAPYDYVLLCVKALPDVYDIASIIESVVAPQHTCILINTTHSLGVESYLEQRFPTNVVLSLVAGAELSQLGPSEFEHKGTAEIWVGPANKNPSIPASIQSDMAEALAMTLSSGQVDCKVSTNIRQQQYERMIGPIAFHPASVLFETSNHAELLEKTGARAMISGIIDEILLLAKSQGCDFPEDFREQTMEAMIQPTATPSTMYQDFTARRPLEIETFLGAPIKLAQDVGVPVPRIETLYALLHNANTLNQSRPPPSAAVAPQPTSAQTPRMGPGPMGPGPNQRGPMNGPMPGHPGRPGMMRPGMMRPGSRAPSMTGGPPPQMRRGPSMNNGFGPQMRMNGNGHRGPPQQQTRRPSLEGNELEEFSHLMLYDNLPEGALPEGAIPEGAGPGGEMGLRERELALRQRELSLREQEFHMRRRMPPPPASHAGGYDEDDEDGEDFFDPMAAGRNVPVIDPDNFDMMSVTSKRTRKAPSANQLRNNPEMGGPQMRGGGGGGRGMFGRPKVQNRTSARLMSEIPGLHENLMGNPLLGYSSDRYGGVDRHNLGQESRTNSLTAERLNELSRGGPPGQGPYPGPMPPPMGRRTSNSPGHPLGPPMGPPRGPPGQQRPYPPNGQNGYPPHMNGRPSPPGVMGSPMQQRPPTQQGQVPQHVEQQNGVSHLYPPKSGPQERSLTGSASASAGSGDSNHSVPLDSDPSAHSSSSSLGPRPPHGFR</sequence>
<dbReference type="Gene3D" id="3.40.50.720">
    <property type="entry name" value="NAD(P)-binding Rossmann-like Domain"/>
    <property type="match status" value="1"/>
</dbReference>
<feature type="region of interest" description="Disordered" evidence="1">
    <location>
        <begin position="494"/>
        <end position="586"/>
    </location>
</feature>
<dbReference type="InterPro" id="IPR013752">
    <property type="entry name" value="KPA_reductase"/>
</dbReference>
<evidence type="ECO:0000259" key="2">
    <source>
        <dbReference type="Pfam" id="PF02558"/>
    </source>
</evidence>
<protein>
    <recommendedName>
        <fullName evidence="5">ApbA-domain-containing protein</fullName>
    </recommendedName>
</protein>
<comment type="caution">
    <text evidence="4">The sequence shown here is derived from an EMBL/GenBank/DDBJ whole genome shotgun (WGS) entry which is preliminary data.</text>
</comment>
<dbReference type="PANTHER" id="PTHR21708">
    <property type="entry name" value="PROBABLE 2-DEHYDROPANTOATE 2-REDUCTASE"/>
    <property type="match status" value="1"/>
</dbReference>
<feature type="compositionally biased region" description="Acidic residues" evidence="1">
    <location>
        <begin position="514"/>
        <end position="525"/>
    </location>
</feature>
<dbReference type="PANTHER" id="PTHR21708:SF25">
    <property type="entry name" value="PROTEIN PAM1-RELATED"/>
    <property type="match status" value="1"/>
</dbReference>
<dbReference type="InterPro" id="IPR013328">
    <property type="entry name" value="6PGD_dom2"/>
</dbReference>
<feature type="compositionally biased region" description="Polar residues" evidence="1">
    <location>
        <begin position="629"/>
        <end position="638"/>
    </location>
</feature>
<feature type="domain" description="Ketopantoate reductase C-terminal" evidence="3">
    <location>
        <begin position="205"/>
        <end position="327"/>
    </location>
</feature>
<evidence type="ECO:0000256" key="1">
    <source>
        <dbReference type="SAM" id="MobiDB-lite"/>
    </source>
</evidence>
<feature type="region of interest" description="Disordered" evidence="1">
    <location>
        <begin position="332"/>
        <end position="439"/>
    </location>
</feature>
<feature type="compositionally biased region" description="Low complexity" evidence="1">
    <location>
        <begin position="726"/>
        <end position="737"/>
    </location>
</feature>
<feature type="region of interest" description="Disordered" evidence="1">
    <location>
        <begin position="604"/>
        <end position="796"/>
    </location>
</feature>
<accession>A0A4S9D153</accession>
<feature type="compositionally biased region" description="Low complexity" evidence="1">
    <location>
        <begin position="757"/>
        <end position="766"/>
    </location>
</feature>
<dbReference type="SUPFAM" id="SSF48179">
    <property type="entry name" value="6-phosphogluconate dehydrogenase C-terminal domain-like"/>
    <property type="match status" value="1"/>
</dbReference>